<dbReference type="AlphaFoldDB" id="A0A285KNH9"/>
<dbReference type="Proteomes" id="UP000219612">
    <property type="component" value="Unassembled WGS sequence"/>
</dbReference>
<evidence type="ECO:0000313" key="2">
    <source>
        <dbReference type="Proteomes" id="UP000219612"/>
    </source>
</evidence>
<gene>
    <name evidence="1" type="ORF">SAMN05421748_1478</name>
</gene>
<dbReference type="EMBL" id="OBDY01000047">
    <property type="protein sequence ID" value="SNY73437.1"/>
    <property type="molecule type" value="Genomic_DNA"/>
</dbReference>
<proteinExistence type="predicted"/>
<organism evidence="1 2">
    <name type="scientific">Paractinoplanes atraurantiacus</name>
    <dbReference type="NCBI Taxonomy" id="1036182"/>
    <lineage>
        <taxon>Bacteria</taxon>
        <taxon>Bacillati</taxon>
        <taxon>Actinomycetota</taxon>
        <taxon>Actinomycetes</taxon>
        <taxon>Micromonosporales</taxon>
        <taxon>Micromonosporaceae</taxon>
        <taxon>Paractinoplanes</taxon>
    </lineage>
</organism>
<keyword evidence="2" id="KW-1185">Reference proteome</keyword>
<sequence>MFSPAGNKSSSMAWDLGGNGALEFRAAQQAVGAHWCTLVSLELMLVRVHR</sequence>
<reference evidence="1 2" key="1">
    <citation type="submission" date="2017-09" db="EMBL/GenBank/DDBJ databases">
        <authorList>
            <person name="Ehlers B."/>
            <person name="Leendertz F.H."/>
        </authorList>
    </citation>
    <scope>NUCLEOTIDE SEQUENCE [LARGE SCALE GENOMIC DNA]</scope>
    <source>
        <strain evidence="1 2">CGMCC 4.6857</strain>
    </source>
</reference>
<protein>
    <submittedName>
        <fullName evidence="1">Uncharacterized protein</fullName>
    </submittedName>
</protein>
<evidence type="ECO:0000313" key="1">
    <source>
        <dbReference type="EMBL" id="SNY73437.1"/>
    </source>
</evidence>
<name>A0A285KNH9_9ACTN</name>
<accession>A0A285KNH9</accession>